<dbReference type="PANTHER" id="PTHR10605:SF56">
    <property type="entry name" value="BIFUNCTIONAL HEPARAN SULFATE N-DEACETYLASE_N-SULFOTRANSFERASE"/>
    <property type="match status" value="1"/>
</dbReference>
<comment type="caution">
    <text evidence="4">The sequence shown here is derived from an EMBL/GenBank/DDBJ whole genome shotgun (WGS) entry which is preliminary data.</text>
</comment>
<evidence type="ECO:0000256" key="1">
    <source>
        <dbReference type="ARBA" id="ARBA00022679"/>
    </source>
</evidence>
<evidence type="ECO:0000313" key="5">
    <source>
        <dbReference type="Proteomes" id="UP000238949"/>
    </source>
</evidence>
<proteinExistence type="predicted"/>
<accession>A0A2S9VDQ6</accession>
<dbReference type="EMBL" id="PVNP01000051">
    <property type="protein sequence ID" value="PRO74435.1"/>
    <property type="molecule type" value="Genomic_DNA"/>
</dbReference>
<dbReference type="SUPFAM" id="SSF52540">
    <property type="entry name" value="P-loop containing nucleoside triphosphate hydrolases"/>
    <property type="match status" value="1"/>
</dbReference>
<sequence length="278" mass="31992">MITSPPHFIGIGAQRSGTSWMFECFLEHPEIFMPQKEMQFFNKRPLSELDSYLAKFTEQAKVCGEITPDYLSSRTAIDGISKACPNAKLIIILRNPVERTRSSYSLYKERNVTDITSLDDVFTSESVIFTKSLYGEQVEYLFSRFNPDNIKVVFFDRIKTEPLKLIQEVFAFIGVDPSFTPQSATRNFNASSVGFGSKKVARRLTLIQNYLHKRAWGRSILNIKKTAWFKAYKHRLVTKNQPSANENAKYYPYFAEDIAKLEKQIGTKVPDSWKYGNL</sequence>
<name>A0A2S9VDQ6_9ALTE</name>
<dbReference type="AlphaFoldDB" id="A0A2S9VDQ6"/>
<reference evidence="5" key="1">
    <citation type="journal article" date="2020" name="Int. J. Syst. Evol. Microbiol.">
        <title>Alteromonas alba sp. nov., a marine bacterium isolated from the seawater of the West Pacific Ocean.</title>
        <authorList>
            <person name="Sun C."/>
            <person name="Wu Y.-H."/>
            <person name="Xamxidin M."/>
            <person name="Cheng H."/>
            <person name="Xu X.-W."/>
        </authorList>
    </citation>
    <scope>NUCLEOTIDE SEQUENCE [LARGE SCALE GENOMIC DNA]</scope>
    <source>
        <strain evidence="5">190</strain>
    </source>
</reference>
<dbReference type="PANTHER" id="PTHR10605">
    <property type="entry name" value="HEPARAN SULFATE SULFOTRANSFERASE"/>
    <property type="match status" value="1"/>
</dbReference>
<protein>
    <recommendedName>
        <fullName evidence="3">Sulfotransferase domain-containing protein</fullName>
    </recommendedName>
</protein>
<keyword evidence="2" id="KW-0325">Glycoprotein</keyword>
<dbReference type="Pfam" id="PF00685">
    <property type="entry name" value="Sulfotransfer_1"/>
    <property type="match status" value="1"/>
</dbReference>
<feature type="domain" description="Sulfotransferase" evidence="3">
    <location>
        <begin position="6"/>
        <end position="188"/>
    </location>
</feature>
<evidence type="ECO:0000313" key="4">
    <source>
        <dbReference type="EMBL" id="PRO74435.1"/>
    </source>
</evidence>
<keyword evidence="1" id="KW-0808">Transferase</keyword>
<gene>
    <name evidence="4" type="ORF">C6Y40_06635</name>
</gene>
<evidence type="ECO:0000259" key="3">
    <source>
        <dbReference type="Pfam" id="PF00685"/>
    </source>
</evidence>
<dbReference type="InterPro" id="IPR027417">
    <property type="entry name" value="P-loop_NTPase"/>
</dbReference>
<dbReference type="InterPro" id="IPR037359">
    <property type="entry name" value="NST/OST"/>
</dbReference>
<dbReference type="Proteomes" id="UP000238949">
    <property type="component" value="Unassembled WGS sequence"/>
</dbReference>
<dbReference type="RefSeq" id="WP_105933905.1">
    <property type="nucleotide sequence ID" value="NZ_PVNP01000051.1"/>
</dbReference>
<dbReference type="InterPro" id="IPR000863">
    <property type="entry name" value="Sulfotransferase_dom"/>
</dbReference>
<evidence type="ECO:0000256" key="2">
    <source>
        <dbReference type="ARBA" id="ARBA00023180"/>
    </source>
</evidence>
<keyword evidence="5" id="KW-1185">Reference proteome</keyword>
<dbReference type="GO" id="GO:0008146">
    <property type="term" value="F:sulfotransferase activity"/>
    <property type="evidence" value="ECO:0007669"/>
    <property type="project" value="InterPro"/>
</dbReference>
<dbReference type="Gene3D" id="3.40.50.300">
    <property type="entry name" value="P-loop containing nucleotide triphosphate hydrolases"/>
    <property type="match status" value="1"/>
</dbReference>
<organism evidence="4 5">
    <name type="scientific">Alteromonas alba</name>
    <dbReference type="NCBI Taxonomy" id="2079529"/>
    <lineage>
        <taxon>Bacteria</taxon>
        <taxon>Pseudomonadati</taxon>
        <taxon>Pseudomonadota</taxon>
        <taxon>Gammaproteobacteria</taxon>
        <taxon>Alteromonadales</taxon>
        <taxon>Alteromonadaceae</taxon>
        <taxon>Alteromonas/Salinimonas group</taxon>
        <taxon>Alteromonas</taxon>
    </lineage>
</organism>
<dbReference type="OrthoDB" id="9075305at2"/>